<dbReference type="PANTHER" id="PTHR35272">
    <property type="entry name" value="THIOL:DISULFIDE INTERCHANGE PROTEIN DSBC-RELATED"/>
    <property type="match status" value="1"/>
</dbReference>
<evidence type="ECO:0000313" key="9">
    <source>
        <dbReference type="EMBL" id="SEM11554.1"/>
    </source>
</evidence>
<proteinExistence type="inferred from homology"/>
<evidence type="ECO:0000256" key="2">
    <source>
        <dbReference type="ARBA" id="ARBA00009813"/>
    </source>
</evidence>
<dbReference type="SUPFAM" id="SSF54423">
    <property type="entry name" value="DsbC/DsbG N-terminal domain-like"/>
    <property type="match status" value="1"/>
</dbReference>
<evidence type="ECO:0000256" key="5">
    <source>
        <dbReference type="ARBA" id="ARBA00023157"/>
    </source>
</evidence>
<comment type="subcellular location">
    <subcellularLocation>
        <location evidence="1">Periplasm</location>
    </subcellularLocation>
</comment>
<dbReference type="InterPro" id="IPR009094">
    <property type="entry name" value="DiS-bond_isomerase_DsbC/G_N_sf"/>
</dbReference>
<evidence type="ECO:0000256" key="6">
    <source>
        <dbReference type="ARBA" id="ARBA00023284"/>
    </source>
</evidence>
<feature type="domain" description="Disulphide bond isomerase DsbC/G N-terminal" evidence="7">
    <location>
        <begin position="37"/>
        <end position="94"/>
    </location>
</feature>
<keyword evidence="5" id="KW-1015">Disulfide bond</keyword>
<keyword evidence="4" id="KW-0574">Periplasm</keyword>
<sequence length="244" mass="27062">MTIYRNKIKAGSRSILVMALLFLLFMGTGISAAGSPEEAFKKSFPQIPAEKISETALQGVYEVIVGNEIVYYAPGPDYLLLGQIVTKEGKNLTQERIREIIAAKAKDLPLDKAIKIGKGPQRVIEITDPDCPYCRQASAFFAGRTDVTRYIFYYPLPFHKDAEAKALYVLCAKDQGKAYEEAMTGKLDNMKFQPCKDAQAEETLKKHKEVAKRLGLTGTPFFLIGDSAVFGANIPQIENLLKSR</sequence>
<accession>A0A1H7VR70</accession>
<protein>
    <submittedName>
        <fullName evidence="9">Thiol:disulfide interchange protein DsbC</fullName>
    </submittedName>
</protein>
<dbReference type="PANTHER" id="PTHR35272:SF3">
    <property type="entry name" value="THIOL:DISULFIDE INTERCHANGE PROTEIN DSBC"/>
    <property type="match status" value="1"/>
</dbReference>
<dbReference type="GO" id="GO:0042597">
    <property type="term" value="C:periplasmic space"/>
    <property type="evidence" value="ECO:0007669"/>
    <property type="project" value="UniProtKB-SubCell"/>
</dbReference>
<dbReference type="InterPro" id="IPR012336">
    <property type="entry name" value="Thioredoxin-like_fold"/>
</dbReference>
<dbReference type="STRING" id="43775.SAMN04489760_104130"/>
<dbReference type="SUPFAM" id="SSF52833">
    <property type="entry name" value="Thioredoxin-like"/>
    <property type="match status" value="1"/>
</dbReference>
<organism evidence="9 10">
    <name type="scientific">Syntrophus gentianae</name>
    <dbReference type="NCBI Taxonomy" id="43775"/>
    <lineage>
        <taxon>Bacteria</taxon>
        <taxon>Pseudomonadati</taxon>
        <taxon>Thermodesulfobacteriota</taxon>
        <taxon>Syntrophia</taxon>
        <taxon>Syntrophales</taxon>
        <taxon>Syntrophaceae</taxon>
        <taxon>Syntrophus</taxon>
    </lineage>
</organism>
<name>A0A1H7VR70_9BACT</name>
<reference evidence="9 10" key="1">
    <citation type="submission" date="2016-10" db="EMBL/GenBank/DDBJ databases">
        <authorList>
            <person name="de Groot N.N."/>
        </authorList>
    </citation>
    <scope>NUCLEOTIDE SEQUENCE [LARGE SCALE GENOMIC DNA]</scope>
    <source>
        <strain evidence="9 10">DSM 8423</strain>
    </source>
</reference>
<evidence type="ECO:0000259" key="7">
    <source>
        <dbReference type="Pfam" id="PF10411"/>
    </source>
</evidence>
<evidence type="ECO:0000256" key="3">
    <source>
        <dbReference type="ARBA" id="ARBA00022729"/>
    </source>
</evidence>
<gene>
    <name evidence="9" type="ORF">SAMN04489760_104130</name>
</gene>
<dbReference type="Pfam" id="PF10411">
    <property type="entry name" value="DsbC_N"/>
    <property type="match status" value="1"/>
</dbReference>
<dbReference type="Pfam" id="PF13098">
    <property type="entry name" value="Thioredoxin_2"/>
    <property type="match status" value="1"/>
</dbReference>
<keyword evidence="10" id="KW-1185">Reference proteome</keyword>
<dbReference type="Gene3D" id="3.40.30.10">
    <property type="entry name" value="Glutaredoxin"/>
    <property type="match status" value="1"/>
</dbReference>
<keyword evidence="6" id="KW-0676">Redox-active center</keyword>
<keyword evidence="3" id="KW-0732">Signal</keyword>
<evidence type="ECO:0000259" key="8">
    <source>
        <dbReference type="Pfam" id="PF13098"/>
    </source>
</evidence>
<comment type="similarity">
    <text evidence="2">Belongs to the thioredoxin family. DsbC subfamily.</text>
</comment>
<dbReference type="InterPro" id="IPR018950">
    <property type="entry name" value="DiS-bond_isomerase_DsbC/G_N"/>
</dbReference>
<dbReference type="AlphaFoldDB" id="A0A1H7VR70"/>
<dbReference type="Gene3D" id="3.10.450.70">
    <property type="entry name" value="Disulphide bond isomerase, DsbC/G, N-terminal"/>
    <property type="match status" value="1"/>
</dbReference>
<dbReference type="Proteomes" id="UP000198744">
    <property type="component" value="Unassembled WGS sequence"/>
</dbReference>
<dbReference type="EMBL" id="FOBS01000004">
    <property type="protein sequence ID" value="SEM11554.1"/>
    <property type="molecule type" value="Genomic_DNA"/>
</dbReference>
<dbReference type="CDD" id="cd03020">
    <property type="entry name" value="DsbA_DsbC_DsbG"/>
    <property type="match status" value="1"/>
</dbReference>
<dbReference type="InterPro" id="IPR033954">
    <property type="entry name" value="DiS-bond_Isoase_DsbC/G"/>
</dbReference>
<dbReference type="InterPro" id="IPR051470">
    <property type="entry name" value="Thiol:disulfide_interchange"/>
</dbReference>
<evidence type="ECO:0000256" key="4">
    <source>
        <dbReference type="ARBA" id="ARBA00022764"/>
    </source>
</evidence>
<feature type="domain" description="Thioredoxin-like fold" evidence="8">
    <location>
        <begin position="119"/>
        <end position="228"/>
    </location>
</feature>
<evidence type="ECO:0000313" key="10">
    <source>
        <dbReference type="Proteomes" id="UP000198744"/>
    </source>
</evidence>
<dbReference type="InterPro" id="IPR036249">
    <property type="entry name" value="Thioredoxin-like_sf"/>
</dbReference>
<evidence type="ECO:0000256" key="1">
    <source>
        <dbReference type="ARBA" id="ARBA00004418"/>
    </source>
</evidence>